<evidence type="ECO:0000256" key="2">
    <source>
        <dbReference type="ARBA" id="ARBA00022730"/>
    </source>
</evidence>
<evidence type="ECO:0000256" key="1">
    <source>
        <dbReference type="ARBA" id="ARBA00006540"/>
    </source>
</evidence>
<protein>
    <recommendedName>
        <fullName evidence="6 7">Large ribosomal subunit protein uL3</fullName>
    </recommendedName>
</protein>
<comment type="function">
    <text evidence="7">One of the primary rRNA binding proteins, it binds directly near the 3'-end of the 23S rRNA, where it nucleates assembly of the 50S subunit.</text>
</comment>
<gene>
    <name evidence="7" type="primary">rplC</name>
    <name evidence="9" type="ORF">COU23_02040</name>
</gene>
<evidence type="ECO:0000313" key="9">
    <source>
        <dbReference type="EMBL" id="PIT89775.1"/>
    </source>
</evidence>
<dbReference type="Proteomes" id="UP000231464">
    <property type="component" value="Unassembled WGS sequence"/>
</dbReference>
<comment type="subunit">
    <text evidence="7">Part of the 50S ribosomal subunit. Forms a cluster with proteins L14 and L19.</text>
</comment>
<dbReference type="GO" id="GO:0019843">
    <property type="term" value="F:rRNA binding"/>
    <property type="evidence" value="ECO:0007669"/>
    <property type="project" value="UniProtKB-UniRule"/>
</dbReference>
<dbReference type="InterPro" id="IPR019927">
    <property type="entry name" value="Ribosomal_uL3_bac/org-type"/>
</dbReference>
<dbReference type="Gene3D" id="3.30.160.810">
    <property type="match status" value="1"/>
</dbReference>
<organism evidence="9 10">
    <name type="scientific">Candidatus Kuenenbacteria bacterium CG10_big_fil_rev_8_21_14_0_10_36_11</name>
    <dbReference type="NCBI Taxonomy" id="1974618"/>
    <lineage>
        <taxon>Bacteria</taxon>
        <taxon>Candidatus Kueneniibacteriota</taxon>
    </lineage>
</organism>
<keyword evidence="3 7" id="KW-0694">RNA-binding</keyword>
<evidence type="ECO:0000256" key="5">
    <source>
        <dbReference type="ARBA" id="ARBA00023274"/>
    </source>
</evidence>
<accession>A0A2M6WAS5</accession>
<dbReference type="GO" id="GO:0003735">
    <property type="term" value="F:structural constituent of ribosome"/>
    <property type="evidence" value="ECO:0007669"/>
    <property type="project" value="UniProtKB-UniRule"/>
</dbReference>
<comment type="similarity">
    <text evidence="1 7">Belongs to the universal ribosomal protein uL3 family.</text>
</comment>
<feature type="region of interest" description="Disordered" evidence="8">
    <location>
        <begin position="126"/>
        <end position="150"/>
    </location>
</feature>
<dbReference type="PANTHER" id="PTHR11229:SF16">
    <property type="entry name" value="LARGE RIBOSOMAL SUBUNIT PROTEIN UL3C"/>
    <property type="match status" value="1"/>
</dbReference>
<dbReference type="InterPro" id="IPR000597">
    <property type="entry name" value="Ribosomal_uL3"/>
</dbReference>
<dbReference type="HAMAP" id="MF_01325_B">
    <property type="entry name" value="Ribosomal_uL3_B"/>
    <property type="match status" value="1"/>
</dbReference>
<dbReference type="Gene3D" id="2.40.30.10">
    <property type="entry name" value="Translation factors"/>
    <property type="match status" value="1"/>
</dbReference>
<feature type="compositionally biased region" description="Basic and acidic residues" evidence="8">
    <location>
        <begin position="243"/>
        <end position="252"/>
    </location>
</feature>
<evidence type="ECO:0000256" key="8">
    <source>
        <dbReference type="SAM" id="MobiDB-lite"/>
    </source>
</evidence>
<evidence type="ECO:0000313" key="10">
    <source>
        <dbReference type="Proteomes" id="UP000231464"/>
    </source>
</evidence>
<dbReference type="EMBL" id="PFBP01000034">
    <property type="protein sequence ID" value="PIT89775.1"/>
    <property type="molecule type" value="Genomic_DNA"/>
</dbReference>
<feature type="region of interest" description="Disordered" evidence="8">
    <location>
        <begin position="210"/>
        <end position="252"/>
    </location>
</feature>
<keyword evidence="4 7" id="KW-0689">Ribosomal protein</keyword>
<dbReference type="AlphaFoldDB" id="A0A2M6WAS5"/>
<dbReference type="PANTHER" id="PTHR11229">
    <property type="entry name" value="50S RIBOSOMAL PROTEIN L3"/>
    <property type="match status" value="1"/>
</dbReference>
<feature type="compositionally biased region" description="Basic and acidic residues" evidence="8">
    <location>
        <begin position="210"/>
        <end position="224"/>
    </location>
</feature>
<keyword evidence="5 7" id="KW-0687">Ribonucleoprotein</keyword>
<keyword evidence="2 7" id="KW-0699">rRNA-binding</keyword>
<comment type="caution">
    <text evidence="9">The sequence shown here is derived from an EMBL/GenBank/DDBJ whole genome shotgun (WGS) entry which is preliminary data.</text>
</comment>
<feature type="compositionally biased region" description="Polar residues" evidence="8">
    <location>
        <begin position="228"/>
        <end position="241"/>
    </location>
</feature>
<dbReference type="FunFam" id="2.40.30.10:FF:000004">
    <property type="entry name" value="50S ribosomal protein L3"/>
    <property type="match status" value="1"/>
</dbReference>
<evidence type="ECO:0000256" key="7">
    <source>
        <dbReference type="HAMAP-Rule" id="MF_01325"/>
    </source>
</evidence>
<evidence type="ECO:0000256" key="3">
    <source>
        <dbReference type="ARBA" id="ARBA00022884"/>
    </source>
</evidence>
<proteinExistence type="inferred from homology"/>
<evidence type="ECO:0000256" key="4">
    <source>
        <dbReference type="ARBA" id="ARBA00022980"/>
    </source>
</evidence>
<dbReference type="SUPFAM" id="SSF50447">
    <property type="entry name" value="Translation proteins"/>
    <property type="match status" value="1"/>
</dbReference>
<dbReference type="NCBIfam" id="TIGR03625">
    <property type="entry name" value="L3_bact"/>
    <property type="match status" value="1"/>
</dbReference>
<dbReference type="InterPro" id="IPR009000">
    <property type="entry name" value="Transl_B-barrel_sf"/>
</dbReference>
<evidence type="ECO:0000256" key="6">
    <source>
        <dbReference type="ARBA" id="ARBA00035243"/>
    </source>
</evidence>
<dbReference type="GO" id="GO:0006412">
    <property type="term" value="P:translation"/>
    <property type="evidence" value="ECO:0007669"/>
    <property type="project" value="UniProtKB-UniRule"/>
</dbReference>
<name>A0A2M6WAS5_9BACT</name>
<sequence>MKFILGKKIEMSQMFDKEGNVMPVTKVQAGPCAVTQIKNQETDGYVAVQLGFGQKKNLSKALKGHLKNLGDFRYLREFRVRAIHELPLQRGDVITLENFNAGDKITITGVSKGKGFQGVVRRHGFHGHPASHGHKDQERMPGSIGSKRTGSVAKGKRMAGHMGNEQTTVKNLEIIKIDLENNTLYLKGAVPGRRGSLVEIIGEGEIKISDKQLATSDKENKNAEDTENTLTSADNTDNETNIPEEKAETKTE</sequence>
<reference evidence="10" key="1">
    <citation type="submission" date="2017-09" db="EMBL/GenBank/DDBJ databases">
        <title>Depth-based differentiation of microbial function through sediment-hosted aquifers and enrichment of novel symbionts in the deep terrestrial subsurface.</title>
        <authorList>
            <person name="Probst A.J."/>
            <person name="Ladd B."/>
            <person name="Jarett J.K."/>
            <person name="Geller-Mcgrath D.E."/>
            <person name="Sieber C.M.K."/>
            <person name="Emerson J.B."/>
            <person name="Anantharaman K."/>
            <person name="Thomas B.C."/>
            <person name="Malmstrom R."/>
            <person name="Stieglmeier M."/>
            <person name="Klingl A."/>
            <person name="Woyke T."/>
            <person name="Ryan C.M."/>
            <person name="Banfield J.F."/>
        </authorList>
    </citation>
    <scope>NUCLEOTIDE SEQUENCE [LARGE SCALE GENOMIC DNA]</scope>
</reference>
<dbReference type="GO" id="GO:0022625">
    <property type="term" value="C:cytosolic large ribosomal subunit"/>
    <property type="evidence" value="ECO:0007669"/>
    <property type="project" value="TreeGrafter"/>
</dbReference>
<dbReference type="Pfam" id="PF00297">
    <property type="entry name" value="Ribosomal_L3"/>
    <property type="match status" value="1"/>
</dbReference>